<feature type="transmembrane region" description="Helical" evidence="8">
    <location>
        <begin position="273"/>
        <end position="296"/>
    </location>
</feature>
<comment type="similarity">
    <text evidence="2">Belongs to the ABC-4 integral membrane protein family. LolC/E subfamily.</text>
</comment>
<keyword evidence="4" id="KW-1003">Cell membrane</keyword>
<organism evidence="11 12">
    <name type="scientific">Alcanivorax jadensis T9</name>
    <dbReference type="NCBI Taxonomy" id="1177181"/>
    <lineage>
        <taxon>Bacteria</taxon>
        <taxon>Pseudomonadati</taxon>
        <taxon>Pseudomonadota</taxon>
        <taxon>Gammaproteobacteria</taxon>
        <taxon>Oceanospirillales</taxon>
        <taxon>Alcanivoracaceae</taxon>
        <taxon>Alcanivorax</taxon>
    </lineage>
</organism>
<dbReference type="InterPro" id="IPR025857">
    <property type="entry name" value="MacB_PCD"/>
</dbReference>
<keyword evidence="3" id="KW-0813">Transport</keyword>
<gene>
    <name evidence="11" type="ORF">T9A_01787</name>
</gene>
<dbReference type="EMBL" id="ARXU01000005">
    <property type="protein sequence ID" value="KGD61338.1"/>
    <property type="molecule type" value="Genomic_DNA"/>
</dbReference>
<protein>
    <submittedName>
        <fullName evidence="11">LolC/E family lipoprotein releasing system, transmembrane protein</fullName>
    </submittedName>
</protein>
<dbReference type="Pfam" id="PF12704">
    <property type="entry name" value="MacB_PCD"/>
    <property type="match status" value="1"/>
</dbReference>
<dbReference type="PANTHER" id="PTHR30489:SF0">
    <property type="entry name" value="LIPOPROTEIN-RELEASING SYSTEM TRANSMEMBRANE PROTEIN LOLE"/>
    <property type="match status" value="1"/>
</dbReference>
<dbReference type="InterPro" id="IPR011925">
    <property type="entry name" value="LolCE_TM"/>
</dbReference>
<feature type="transmembrane region" description="Helical" evidence="8">
    <location>
        <begin position="380"/>
        <end position="397"/>
    </location>
</feature>
<evidence type="ECO:0000256" key="7">
    <source>
        <dbReference type="ARBA" id="ARBA00023136"/>
    </source>
</evidence>
<evidence type="ECO:0000259" key="10">
    <source>
        <dbReference type="Pfam" id="PF12704"/>
    </source>
</evidence>
<evidence type="ECO:0000256" key="8">
    <source>
        <dbReference type="SAM" id="Phobius"/>
    </source>
</evidence>
<evidence type="ECO:0000256" key="4">
    <source>
        <dbReference type="ARBA" id="ARBA00022475"/>
    </source>
</evidence>
<feature type="transmembrane region" description="Helical" evidence="8">
    <location>
        <begin position="317"/>
        <end position="344"/>
    </location>
</feature>
<evidence type="ECO:0000256" key="3">
    <source>
        <dbReference type="ARBA" id="ARBA00022448"/>
    </source>
</evidence>
<evidence type="ECO:0000256" key="6">
    <source>
        <dbReference type="ARBA" id="ARBA00022989"/>
    </source>
</evidence>
<evidence type="ECO:0000313" key="12">
    <source>
        <dbReference type="Proteomes" id="UP000029443"/>
    </source>
</evidence>
<dbReference type="PANTHER" id="PTHR30489">
    <property type="entry name" value="LIPOPROTEIN-RELEASING SYSTEM TRANSMEMBRANE PROTEIN LOLE"/>
    <property type="match status" value="1"/>
</dbReference>
<dbReference type="InterPro" id="IPR051447">
    <property type="entry name" value="Lipoprotein-release_system"/>
</dbReference>
<dbReference type="NCBIfam" id="TIGR02212">
    <property type="entry name" value="lolCE"/>
    <property type="match status" value="1"/>
</dbReference>
<proteinExistence type="inferred from homology"/>
<keyword evidence="6 8" id="KW-1133">Transmembrane helix</keyword>
<keyword evidence="7 8" id="KW-0472">Membrane</keyword>
<evidence type="ECO:0000313" key="11">
    <source>
        <dbReference type="EMBL" id="KGD61338.1"/>
    </source>
</evidence>
<evidence type="ECO:0000256" key="1">
    <source>
        <dbReference type="ARBA" id="ARBA00004651"/>
    </source>
</evidence>
<reference evidence="11 12" key="1">
    <citation type="submission" date="2012-09" db="EMBL/GenBank/DDBJ databases">
        <title>Genome Sequence of alkane-degrading Bacterium Alcanivorax jadensis T9.</title>
        <authorList>
            <person name="Lai Q."/>
            <person name="Shao Z."/>
        </authorList>
    </citation>
    <scope>NUCLEOTIDE SEQUENCE [LARGE SCALE GENOMIC DNA]</scope>
    <source>
        <strain evidence="11 12">T9</strain>
    </source>
</reference>
<feature type="domain" description="ABC3 transporter permease C-terminal" evidence="9">
    <location>
        <begin position="277"/>
        <end position="407"/>
    </location>
</feature>
<feature type="domain" description="MacB-like periplasmic core" evidence="10">
    <location>
        <begin position="30"/>
        <end position="232"/>
    </location>
</feature>
<keyword evidence="11" id="KW-0449">Lipoprotein</keyword>
<feature type="transmembrane region" description="Helical" evidence="8">
    <location>
        <begin position="25"/>
        <end position="51"/>
    </location>
</feature>
<keyword evidence="5 8" id="KW-0812">Transmembrane</keyword>
<name>A0ABR4WDN9_9GAMM</name>
<dbReference type="InterPro" id="IPR003838">
    <property type="entry name" value="ABC3_permease_C"/>
</dbReference>
<comment type="subcellular location">
    <subcellularLocation>
        <location evidence="1">Cell membrane</location>
        <topology evidence="1">Multi-pass membrane protein</topology>
    </subcellularLocation>
</comment>
<dbReference type="Proteomes" id="UP000029443">
    <property type="component" value="Unassembled WGS sequence"/>
</dbReference>
<keyword evidence="12" id="KW-1185">Reference proteome</keyword>
<evidence type="ECO:0000256" key="2">
    <source>
        <dbReference type="ARBA" id="ARBA00005236"/>
    </source>
</evidence>
<evidence type="ECO:0000259" key="9">
    <source>
        <dbReference type="Pfam" id="PF02687"/>
    </source>
</evidence>
<accession>A0ABR4WDN9</accession>
<comment type="caution">
    <text evidence="11">The sequence shown here is derived from an EMBL/GenBank/DDBJ whole genome shotgun (WGS) entry which is preliminary data.</text>
</comment>
<sequence length="414" mass="45592">MRCMFRPLSFYVGLRYTGARARNSFISVITLISALGLMLGVAVLITVLSVMNGFDRELQTRILGMVTHLSVQGREPVEDWQALANRLGHHDEIEAVAPFVELEGMLSHRGNVAGAMINGIEPQAERKVSIVGDFMEQGELEKLAPGEFGMVLGYGLARRLGAELGDKVTLVLPEATISPAGVMPRFKRFTVTGIFRVRAEVDSLYAYINVQDAAKLARQAGTVQGVRLKLDDLFSAPAMGWTLQQELGPNYYTRDWTRSHGNLFQAIKMEKTMMTLLLSFIVAVAAFNIISSQVMLVTEKRGNIAVLRTLGASPGTIMRIFMVQGTVIGFAGTLLGTGLGVLLATNVSKLAEWVEKTFNTRLFDAYFVNYLPSELQWSDVITIVSIALVISFSATLYPSWRASRVQPAEALRYE</sequence>
<dbReference type="Pfam" id="PF02687">
    <property type="entry name" value="FtsX"/>
    <property type="match status" value="1"/>
</dbReference>
<evidence type="ECO:0000256" key="5">
    <source>
        <dbReference type="ARBA" id="ARBA00022692"/>
    </source>
</evidence>